<organism evidence="8 9">
    <name type="scientific">Kingella denitrificans ATCC 33394</name>
    <dbReference type="NCBI Taxonomy" id="888741"/>
    <lineage>
        <taxon>Bacteria</taxon>
        <taxon>Pseudomonadati</taxon>
        <taxon>Pseudomonadota</taxon>
        <taxon>Betaproteobacteria</taxon>
        <taxon>Neisseriales</taxon>
        <taxon>Neisseriaceae</taxon>
        <taxon>Kingella</taxon>
    </lineage>
</organism>
<keyword evidence="9" id="KW-1185">Reference proteome</keyword>
<dbReference type="Gene3D" id="2.40.50.100">
    <property type="match status" value="1"/>
</dbReference>
<dbReference type="PANTHER" id="PTHR30158:SF3">
    <property type="entry name" value="MULTIDRUG EFFLUX PUMP SUBUNIT ACRA-RELATED"/>
    <property type="match status" value="1"/>
</dbReference>
<dbReference type="HOGENOM" id="CLU_018816_2_1_4"/>
<evidence type="ECO:0000259" key="7">
    <source>
        <dbReference type="Pfam" id="PF25967"/>
    </source>
</evidence>
<gene>
    <name evidence="8" type="primary">bpeA</name>
    <name evidence="8" type="ORF">HMPREF9098_0051</name>
</gene>
<sequence>MYNTAFSIIFNSRPLSLQKQPAPRQRKIYYMATPKPWRYAALAAATLLALTACNKSENSEEAQKAAAAAKAAHVPSVNVVTVKPENVLIETELPGRLEAIRSAVIVPQVSGIVTRRLFEEGTFVRQGQPLYQLDDAAYRATLENARASLLSAQASAAKANADLARYQPLVAADAISKQEYDAAVLAKRSAEASIKAAQAAIRSAQVNVNHANITAPISGIIGQSLVTEGALVSAGSTQMATIRQTDVLYVNIQQSSTDLLRLRQQLLAGDRVRNDGVEVSILLEDGSEYEHKGRLLFIDSSVEESTGQVMVRAAVPNPDQALMSGMFVRVKLPLAGVLNAFLVPQQAVTRGEKDTVMVVTPEGKMEPRPVKVVGQKGTNWIITEGLKAGDKVIVEGTMLAAMSGAQKVQPKEWTPPQTQKPAAAASAPAQAAATSEVQAASATPAAPKVQAASSASAASAEK</sequence>
<name>F0EW09_9NEIS</name>
<dbReference type="Gene3D" id="2.40.30.170">
    <property type="match status" value="1"/>
</dbReference>
<feature type="domain" description="Multidrug resistance protein MdtA-like alpha-helical hairpin" evidence="4">
    <location>
        <begin position="141"/>
        <end position="209"/>
    </location>
</feature>
<dbReference type="PANTHER" id="PTHR30158">
    <property type="entry name" value="ACRA/E-RELATED COMPONENT OF DRUG EFFLUX TRANSPORTER"/>
    <property type="match status" value="1"/>
</dbReference>
<dbReference type="SUPFAM" id="SSF111369">
    <property type="entry name" value="HlyD-like secretion proteins"/>
    <property type="match status" value="1"/>
</dbReference>
<dbReference type="FunFam" id="2.40.420.20:FF:000001">
    <property type="entry name" value="Efflux RND transporter periplasmic adaptor subunit"/>
    <property type="match status" value="1"/>
</dbReference>
<dbReference type="EMBL" id="AEWV01000002">
    <property type="protein sequence ID" value="EGC18526.1"/>
    <property type="molecule type" value="Genomic_DNA"/>
</dbReference>
<feature type="compositionally biased region" description="Low complexity" evidence="3">
    <location>
        <begin position="414"/>
        <end position="443"/>
    </location>
</feature>
<evidence type="ECO:0000313" key="8">
    <source>
        <dbReference type="EMBL" id="EGC18526.1"/>
    </source>
</evidence>
<evidence type="ECO:0000259" key="5">
    <source>
        <dbReference type="Pfam" id="PF25917"/>
    </source>
</evidence>
<dbReference type="GO" id="GO:0022857">
    <property type="term" value="F:transmembrane transporter activity"/>
    <property type="evidence" value="ECO:0007669"/>
    <property type="project" value="InterPro"/>
</dbReference>
<dbReference type="Pfam" id="PF25876">
    <property type="entry name" value="HH_MFP_RND"/>
    <property type="match status" value="1"/>
</dbReference>
<protein>
    <submittedName>
        <fullName evidence="8">Efflux transporter, RND family, MFP subunit</fullName>
    </submittedName>
</protein>
<accession>F0EW09</accession>
<evidence type="ECO:0000256" key="1">
    <source>
        <dbReference type="ARBA" id="ARBA00004196"/>
    </source>
</evidence>
<dbReference type="GO" id="GO:0046677">
    <property type="term" value="P:response to antibiotic"/>
    <property type="evidence" value="ECO:0007669"/>
    <property type="project" value="TreeGrafter"/>
</dbReference>
<reference evidence="8 9" key="1">
    <citation type="submission" date="2011-01" db="EMBL/GenBank/DDBJ databases">
        <authorList>
            <person name="Muzny D."/>
            <person name="Qin X."/>
            <person name="Deng J."/>
            <person name="Jiang H."/>
            <person name="Liu Y."/>
            <person name="Qu J."/>
            <person name="Song X.-Z."/>
            <person name="Zhang L."/>
            <person name="Thornton R."/>
            <person name="Coyle M."/>
            <person name="Francisco L."/>
            <person name="Jackson L."/>
            <person name="Javaid M."/>
            <person name="Korchina V."/>
            <person name="Kovar C."/>
            <person name="Mata R."/>
            <person name="Mathew T."/>
            <person name="Ngo R."/>
            <person name="Nguyen L."/>
            <person name="Nguyen N."/>
            <person name="Okwuonu G."/>
            <person name="Ongeri F."/>
            <person name="Pham C."/>
            <person name="Simmons D."/>
            <person name="Wilczek-Boney K."/>
            <person name="Hale W."/>
            <person name="Jakkamsetti A."/>
            <person name="Pham P."/>
            <person name="Ruth R."/>
            <person name="San Lucas F."/>
            <person name="Warren J."/>
            <person name="Zhang J."/>
            <person name="Zhao Z."/>
            <person name="Zhou C."/>
            <person name="Zhu D."/>
            <person name="Lee S."/>
            <person name="Bess C."/>
            <person name="Blankenburg K."/>
            <person name="Forbes L."/>
            <person name="Fu Q."/>
            <person name="Gubbala S."/>
            <person name="Hirani K."/>
            <person name="Jayaseelan J.C."/>
            <person name="Lara F."/>
            <person name="Munidasa M."/>
            <person name="Palculict T."/>
            <person name="Patil S."/>
            <person name="Pu L.-L."/>
            <person name="Saada N."/>
            <person name="Tang L."/>
            <person name="Weissenberger G."/>
            <person name="Zhu Y."/>
            <person name="Hemphill L."/>
            <person name="Shang Y."/>
            <person name="Youmans B."/>
            <person name="Ayvaz T."/>
            <person name="Ross M."/>
            <person name="Santibanez J."/>
            <person name="Aqrawi P."/>
            <person name="Gross S."/>
            <person name="Joshi V."/>
            <person name="Fowler G."/>
            <person name="Nazareth L."/>
            <person name="Reid J."/>
            <person name="Worley K."/>
            <person name="Petrosino J."/>
            <person name="Highlander S."/>
            <person name="Gibbs R."/>
        </authorList>
    </citation>
    <scope>NUCLEOTIDE SEQUENCE [LARGE SCALE GENOMIC DNA]</scope>
    <source>
        <strain evidence="8 9">ATCC 33394</strain>
    </source>
</reference>
<evidence type="ECO:0000259" key="4">
    <source>
        <dbReference type="Pfam" id="PF25876"/>
    </source>
</evidence>
<comment type="subcellular location">
    <subcellularLocation>
        <location evidence="1">Cell envelope</location>
    </subcellularLocation>
</comment>
<feature type="domain" description="Multidrug resistance protein MdtA-like C-terminal permuted SH3" evidence="7">
    <location>
        <begin position="339"/>
        <end position="396"/>
    </location>
</feature>
<dbReference type="Gene3D" id="1.10.287.470">
    <property type="entry name" value="Helix hairpin bin"/>
    <property type="match status" value="1"/>
</dbReference>
<evidence type="ECO:0000259" key="6">
    <source>
        <dbReference type="Pfam" id="PF25944"/>
    </source>
</evidence>
<feature type="region of interest" description="Disordered" evidence="3">
    <location>
        <begin position="405"/>
        <end position="462"/>
    </location>
</feature>
<dbReference type="STRING" id="888741.HMPREF9098_0051"/>
<dbReference type="Gene3D" id="2.40.420.20">
    <property type="match status" value="1"/>
</dbReference>
<dbReference type="Pfam" id="PF25944">
    <property type="entry name" value="Beta-barrel_RND"/>
    <property type="match status" value="1"/>
</dbReference>
<dbReference type="Pfam" id="PF25917">
    <property type="entry name" value="BSH_RND"/>
    <property type="match status" value="1"/>
</dbReference>
<feature type="domain" description="Multidrug resistance protein MdtA-like beta-barrel" evidence="6">
    <location>
        <begin position="248"/>
        <end position="333"/>
    </location>
</feature>
<evidence type="ECO:0000256" key="2">
    <source>
        <dbReference type="ARBA" id="ARBA00009477"/>
    </source>
</evidence>
<dbReference type="InterPro" id="IPR058625">
    <property type="entry name" value="MdtA-like_BSH"/>
</dbReference>
<dbReference type="InterPro" id="IPR058626">
    <property type="entry name" value="MdtA-like_b-barrel"/>
</dbReference>
<comment type="similarity">
    <text evidence="2">Belongs to the membrane fusion protein (MFP) (TC 8.A.1) family.</text>
</comment>
<feature type="compositionally biased region" description="Low complexity" evidence="3">
    <location>
        <begin position="451"/>
        <end position="462"/>
    </location>
</feature>
<dbReference type="Pfam" id="PF25967">
    <property type="entry name" value="RND-MFP_C"/>
    <property type="match status" value="1"/>
</dbReference>
<proteinExistence type="inferred from homology"/>
<dbReference type="Proteomes" id="UP000004088">
    <property type="component" value="Unassembled WGS sequence"/>
</dbReference>
<feature type="domain" description="Multidrug resistance protein MdtA-like barrel-sandwich hybrid" evidence="5">
    <location>
        <begin position="102"/>
        <end position="240"/>
    </location>
</feature>
<evidence type="ECO:0000256" key="3">
    <source>
        <dbReference type="SAM" id="MobiDB-lite"/>
    </source>
</evidence>
<dbReference type="NCBIfam" id="TIGR01730">
    <property type="entry name" value="RND_mfp"/>
    <property type="match status" value="1"/>
</dbReference>
<dbReference type="InterPro" id="IPR058624">
    <property type="entry name" value="MdtA-like_HH"/>
</dbReference>
<dbReference type="InterPro" id="IPR058627">
    <property type="entry name" value="MdtA-like_C"/>
</dbReference>
<dbReference type="GO" id="GO:0005886">
    <property type="term" value="C:plasma membrane"/>
    <property type="evidence" value="ECO:0007669"/>
    <property type="project" value="UniProtKB-SubCell"/>
</dbReference>
<evidence type="ECO:0000313" key="9">
    <source>
        <dbReference type="Proteomes" id="UP000004088"/>
    </source>
</evidence>
<dbReference type="InterPro" id="IPR006143">
    <property type="entry name" value="RND_pump_MFP"/>
</dbReference>
<dbReference type="AlphaFoldDB" id="F0EW09"/>
<comment type="caution">
    <text evidence="8">The sequence shown here is derived from an EMBL/GenBank/DDBJ whole genome shotgun (WGS) entry which is preliminary data.</text>
</comment>